<dbReference type="AlphaFoldDB" id="A0A0P4RFA9"/>
<reference evidence="2" key="1">
    <citation type="submission" date="2014-09" db="EMBL/GenBank/DDBJ databases">
        <title>Whole genome shotgun sequence of Streptomyces sp. NBRC 110027.</title>
        <authorList>
            <person name="Komaki H."/>
            <person name="Ichikawa N."/>
            <person name="Katano-Makiyama Y."/>
            <person name="Hosoyama A."/>
            <person name="Hashimoto M."/>
            <person name="Uohara A."/>
            <person name="Kitahashi Y."/>
            <person name="Ohji S."/>
            <person name="Kimura A."/>
            <person name="Yamazoe A."/>
            <person name="Igarashi Y."/>
            <person name="Fujita N."/>
        </authorList>
    </citation>
    <scope>NUCLEOTIDE SEQUENCE [LARGE SCALE GENOMIC DNA]</scope>
    <source>
        <strain evidence="2">NBRC 110027</strain>
    </source>
</reference>
<evidence type="ECO:0000313" key="1">
    <source>
        <dbReference type="EMBL" id="GAO11504.1"/>
    </source>
</evidence>
<dbReference type="EMBL" id="BBNO01000008">
    <property type="protein sequence ID" value="GAO11504.1"/>
    <property type="molecule type" value="Genomic_DNA"/>
</dbReference>
<name>A0A0P4RFA9_9ACTN</name>
<gene>
    <name evidence="1" type="ORF">TPA0598_08_04150</name>
</gene>
<reference evidence="1 2" key="2">
    <citation type="journal article" date="2015" name="Stand. Genomic Sci.">
        <title>Draft genome sequence of marine-derived Streptomyces sp. TP-A0598, a producer of anti-MRSA antibiotic lydicamycins.</title>
        <authorList>
            <person name="Komaki H."/>
            <person name="Ichikawa N."/>
            <person name="Hosoyama A."/>
            <person name="Fujita N."/>
            <person name="Igarashi Y."/>
        </authorList>
    </citation>
    <scope>NUCLEOTIDE SEQUENCE [LARGE SCALE GENOMIC DNA]</scope>
    <source>
        <strain evidence="1 2">NBRC 110027</strain>
    </source>
</reference>
<sequence>MPCELPLVTLSLALSVPAALSTWQSLIRMSDSGGVVEPAVGEPPVVVPLLVVLPELL</sequence>
<protein>
    <submittedName>
        <fullName evidence="1">Uncharacterized protein</fullName>
    </submittedName>
</protein>
<accession>A0A0P4RFA9</accession>
<evidence type="ECO:0000313" key="2">
    <source>
        <dbReference type="Proteomes" id="UP000048965"/>
    </source>
</evidence>
<comment type="caution">
    <text evidence="1">The sequence shown here is derived from an EMBL/GenBank/DDBJ whole genome shotgun (WGS) entry which is preliminary data.</text>
</comment>
<dbReference type="Proteomes" id="UP000048965">
    <property type="component" value="Unassembled WGS sequence"/>
</dbReference>
<proteinExistence type="predicted"/>
<keyword evidence="2" id="KW-1185">Reference proteome</keyword>
<organism evidence="1 2">
    <name type="scientific">Streptomyces lydicamycinicus</name>
    <dbReference type="NCBI Taxonomy" id="1546107"/>
    <lineage>
        <taxon>Bacteria</taxon>
        <taxon>Bacillati</taxon>
        <taxon>Actinomycetota</taxon>
        <taxon>Actinomycetes</taxon>
        <taxon>Kitasatosporales</taxon>
        <taxon>Streptomycetaceae</taxon>
        <taxon>Streptomyces</taxon>
    </lineage>
</organism>